<dbReference type="InterPro" id="IPR053136">
    <property type="entry name" value="UTP_pyrophosphatase-like"/>
</dbReference>
<sequence length="234" mass="27900">MRKEQLKIGQVDIEVTFKPIKNLHLSVHPPKGHVTIASPEFYDLEKVKIYAATKLAWIKREQRKFKEQPREEPRLYVNRESHYLFGERYLLKLIGATKNKVQPEGKNLTIYTKNTNDKALLEKQLYAYYRNELRGRLQVMIEKYAKQMDIEVPAFKIRKMKTKWGSCATDHSRIWFNIELAKKPLDCIEYIVVHELVHLLERNHNKRFIALMDQFLPNWRLQKKILNELPLSAN</sequence>
<dbReference type="PANTHER" id="PTHR30399:SF1">
    <property type="entry name" value="UTP PYROPHOSPHATASE"/>
    <property type="match status" value="1"/>
</dbReference>
<evidence type="ECO:0000313" key="3">
    <source>
        <dbReference type="Proteomes" id="UP000552241"/>
    </source>
</evidence>
<gene>
    <name evidence="2" type="ORF">HU137_00390</name>
</gene>
<protein>
    <submittedName>
        <fullName evidence="2">M48 family metallopeptidase</fullName>
    </submittedName>
</protein>
<reference evidence="2 3" key="1">
    <citation type="submission" date="2020-07" db="EMBL/GenBank/DDBJ databases">
        <title>Moheibacter lacus sp. nov., a member of the family Flavobacteriaceae isolated from freshwater lake sediment.</title>
        <authorList>
            <person name="Liu Y."/>
        </authorList>
    </citation>
    <scope>NUCLEOTIDE SEQUENCE [LARGE SCALE GENOMIC DNA]</scope>
    <source>
        <strain evidence="2 3">BDHS18</strain>
    </source>
</reference>
<name>A0A838ZQK4_9FLAO</name>
<dbReference type="Proteomes" id="UP000552241">
    <property type="component" value="Unassembled WGS sequence"/>
</dbReference>
<comment type="caution">
    <text evidence="2">The sequence shown here is derived from an EMBL/GenBank/DDBJ whole genome shotgun (WGS) entry which is preliminary data.</text>
</comment>
<dbReference type="PANTHER" id="PTHR30399">
    <property type="entry name" value="UNCHARACTERIZED PROTEIN YGJP"/>
    <property type="match status" value="1"/>
</dbReference>
<evidence type="ECO:0000313" key="2">
    <source>
        <dbReference type="EMBL" id="MBA5628222.1"/>
    </source>
</evidence>
<dbReference type="Pfam" id="PF01863">
    <property type="entry name" value="YgjP-like"/>
    <property type="match status" value="1"/>
</dbReference>
<accession>A0A838ZQK4</accession>
<dbReference type="InterPro" id="IPR002725">
    <property type="entry name" value="YgjP-like_metallopeptidase"/>
</dbReference>
<dbReference type="CDD" id="cd07344">
    <property type="entry name" value="M48_yhfN_like"/>
    <property type="match status" value="1"/>
</dbReference>
<keyword evidence="3" id="KW-1185">Reference proteome</keyword>
<dbReference type="AlphaFoldDB" id="A0A838ZQK4"/>
<dbReference type="RefSeq" id="WP_182041834.1">
    <property type="nucleotide sequence ID" value="NZ_JACDZE010000001.1"/>
</dbReference>
<dbReference type="EMBL" id="JACDZE010000001">
    <property type="protein sequence ID" value="MBA5628222.1"/>
    <property type="molecule type" value="Genomic_DNA"/>
</dbReference>
<organism evidence="2 3">
    <name type="scientific">Moheibacter lacus</name>
    <dbReference type="NCBI Taxonomy" id="2745851"/>
    <lineage>
        <taxon>Bacteria</taxon>
        <taxon>Pseudomonadati</taxon>
        <taxon>Bacteroidota</taxon>
        <taxon>Flavobacteriia</taxon>
        <taxon>Flavobacteriales</taxon>
        <taxon>Weeksellaceae</taxon>
        <taxon>Moheibacter</taxon>
    </lineage>
</organism>
<proteinExistence type="predicted"/>
<feature type="domain" description="YgjP-like metallopeptidase" evidence="1">
    <location>
        <begin position="24"/>
        <end position="228"/>
    </location>
</feature>
<evidence type="ECO:0000259" key="1">
    <source>
        <dbReference type="Pfam" id="PF01863"/>
    </source>
</evidence>
<dbReference type="Gene3D" id="3.30.2010.10">
    <property type="entry name" value="Metalloproteases ('zincins'), catalytic domain"/>
    <property type="match status" value="1"/>
</dbReference>